<comment type="caution">
    <text evidence="2">The sequence shown here is derived from an EMBL/GenBank/DDBJ whole genome shotgun (WGS) entry which is preliminary data.</text>
</comment>
<dbReference type="Proteomes" id="UP001456524">
    <property type="component" value="Unassembled WGS sequence"/>
</dbReference>
<evidence type="ECO:0000313" key="3">
    <source>
        <dbReference type="Proteomes" id="UP001456524"/>
    </source>
</evidence>
<protein>
    <submittedName>
        <fullName evidence="2">Uncharacterized protein</fullName>
    </submittedName>
</protein>
<name>A0ABR1XJV1_9PEZI</name>
<evidence type="ECO:0000313" key="2">
    <source>
        <dbReference type="EMBL" id="KAK8157403.1"/>
    </source>
</evidence>
<keyword evidence="3" id="KW-1185">Reference proteome</keyword>
<organism evidence="2 3">
    <name type="scientific">Phyllosticta citrichinensis</name>
    <dbReference type="NCBI Taxonomy" id="1130410"/>
    <lineage>
        <taxon>Eukaryota</taxon>
        <taxon>Fungi</taxon>
        <taxon>Dikarya</taxon>
        <taxon>Ascomycota</taxon>
        <taxon>Pezizomycotina</taxon>
        <taxon>Dothideomycetes</taxon>
        <taxon>Dothideomycetes incertae sedis</taxon>
        <taxon>Botryosphaeriales</taxon>
        <taxon>Phyllostictaceae</taxon>
        <taxon>Phyllosticta</taxon>
    </lineage>
</organism>
<feature type="region of interest" description="Disordered" evidence="1">
    <location>
        <begin position="119"/>
        <end position="143"/>
    </location>
</feature>
<dbReference type="EMBL" id="JBBWUH010000009">
    <property type="protein sequence ID" value="KAK8157403.1"/>
    <property type="molecule type" value="Genomic_DNA"/>
</dbReference>
<evidence type="ECO:0000256" key="1">
    <source>
        <dbReference type="SAM" id="MobiDB-lite"/>
    </source>
</evidence>
<gene>
    <name evidence="2" type="ORF">IWX90DRAFT_322854</name>
</gene>
<sequence>MHNEGQCTACVLCPAAAPHSACERLRESVEDAHCLLACLLRVPICMHSTYLGKCRLMCMQEKCFLNSITAHLHPMYSAYPRSRCMHVRMDHIGKEYIHTYVCTYVHTCLSQHSTAQRLNKQQRPAKGSQRQSQGQGGCNAPTPTPACERASELNGALRGLALFVLLHRRGR</sequence>
<reference evidence="2 3" key="1">
    <citation type="journal article" date="2022" name="G3 (Bethesda)">
        <title>Enemy or ally: a genomic approach to elucidate the lifestyle of Phyllosticta citrichinaensis.</title>
        <authorList>
            <person name="Buijs V.A."/>
            <person name="Groenewald J.Z."/>
            <person name="Haridas S."/>
            <person name="LaButti K.M."/>
            <person name="Lipzen A."/>
            <person name="Martin F.M."/>
            <person name="Barry K."/>
            <person name="Grigoriev I.V."/>
            <person name="Crous P.W."/>
            <person name="Seidl M.F."/>
        </authorList>
    </citation>
    <scope>NUCLEOTIDE SEQUENCE [LARGE SCALE GENOMIC DNA]</scope>
    <source>
        <strain evidence="2 3">CBS 129764</strain>
    </source>
</reference>
<accession>A0ABR1XJV1</accession>
<proteinExistence type="predicted"/>